<keyword evidence="2" id="KW-1185">Reference proteome</keyword>
<evidence type="ECO:0000313" key="2">
    <source>
        <dbReference type="Proteomes" id="UP000305906"/>
    </source>
</evidence>
<comment type="caution">
    <text evidence="1">The sequence shown here is derived from an EMBL/GenBank/DDBJ whole genome shotgun (WGS) entry which is preliminary data.</text>
</comment>
<dbReference type="InterPro" id="IPR011990">
    <property type="entry name" value="TPR-like_helical_dom_sf"/>
</dbReference>
<dbReference type="SUPFAM" id="SSF48452">
    <property type="entry name" value="TPR-like"/>
    <property type="match status" value="1"/>
</dbReference>
<evidence type="ECO:0000313" key="1">
    <source>
        <dbReference type="EMBL" id="TLS45684.1"/>
    </source>
</evidence>
<dbReference type="AlphaFoldDB" id="A0A5R9FYV1"/>
<protein>
    <submittedName>
        <fullName evidence="1">Twin-arginine translocation pathway signal</fullName>
    </submittedName>
</protein>
<sequence length="476" mass="50953">MTAAITRSRRAAIVREAAQIRMRCQRSGYTTEHITAAIRAALPEVTELEAWRLALGWSRADTVTQIGELYVADGLMRTALSESMLCRWEHDPEEWPSADYAVMLCRVYRAQPEQLGLHQMRRVRQLSAWTADMIGYGRHDAGVTPSGRQEGAELMTTDAGLPSVRESLQLALLAEPAGGALVDDLAEAAVEHYALNYPKHPVPVLFKEVRDTRTLLAGILTPDGPSTELQRQIGRLCALLGNLAFHLGDPSGARTHLGTAAAYANRCGDTQLTAWVHGAQSMVARSTGNLQAALTYAERGAAAAPGGLVRAQLHAWALLPTLAQQGRDREATDALEEALTELEADPLGEAPGRFGFDAAELALHQAEAHLALGRTEQARSRAENSAAACTTGTPGWAAATLVLAQAEASTQPSDAAQRGLDVLGRISPSRLRSTARARLKRLDTLLADRPADSVADLRECLRTLPPPVDATGAASA</sequence>
<gene>
    <name evidence="1" type="ORF">FE633_12995</name>
</gene>
<reference evidence="1 2" key="1">
    <citation type="submission" date="2019-05" db="EMBL/GenBank/DDBJ databases">
        <title>Streptomyces sp. NEAU-C151, a novel actinomycete isolated from soil.</title>
        <authorList>
            <person name="Han L."/>
            <person name="Jiang H."/>
        </authorList>
    </citation>
    <scope>NUCLEOTIDE SEQUENCE [LARGE SCALE GENOMIC DNA]</scope>
    <source>
        <strain evidence="1 2">NEAU-C151</strain>
    </source>
</reference>
<proteinExistence type="predicted"/>
<dbReference type="Proteomes" id="UP000305906">
    <property type="component" value="Unassembled WGS sequence"/>
</dbReference>
<name>A0A5R9FYV1_9ACTN</name>
<dbReference type="EMBL" id="VBZC01000012">
    <property type="protein sequence ID" value="TLS45684.1"/>
    <property type="molecule type" value="Genomic_DNA"/>
</dbReference>
<organism evidence="1 2">
    <name type="scientific">Streptomyces montanus</name>
    <dbReference type="NCBI Taxonomy" id="2580423"/>
    <lineage>
        <taxon>Bacteria</taxon>
        <taxon>Bacillati</taxon>
        <taxon>Actinomycetota</taxon>
        <taxon>Actinomycetes</taxon>
        <taxon>Kitasatosporales</taxon>
        <taxon>Streptomycetaceae</taxon>
        <taxon>Streptomyces</taxon>
    </lineage>
</organism>
<dbReference type="Gene3D" id="1.25.40.10">
    <property type="entry name" value="Tetratricopeptide repeat domain"/>
    <property type="match status" value="1"/>
</dbReference>
<accession>A0A5R9FYV1</accession>
<dbReference type="RefSeq" id="WP_138045275.1">
    <property type="nucleotide sequence ID" value="NZ_VBZC01000012.1"/>
</dbReference>